<dbReference type="Proteomes" id="UP001215598">
    <property type="component" value="Unassembled WGS sequence"/>
</dbReference>
<dbReference type="EMBL" id="JARKIB010000004">
    <property type="protein sequence ID" value="KAJ7781529.1"/>
    <property type="molecule type" value="Genomic_DNA"/>
</dbReference>
<keyword evidence="2" id="KW-1185">Reference proteome</keyword>
<sequence>MFSSPPAAALPPPVFDDTASTILGRRAYGGTDFDPRANEEVALPLTPTRVKYFEATIVSPCWASRTPVDLDSKAESPRWSSWATSQFTFDYLFMLIMPSTSPEQFKHQHYDEYMETVFQICCIIEAMPNGLFQSFYHLRRLFPNGLIAPHNSAANGAITTVLRRVFALGIAIANLAVYEQRNLNLDWDLCGVLESHVDGFETAGMQALNWDCFDLAQNRTIYLDWLGHLGYFAEFYYSRNGQTYLRSSADLIASIHAQVFSLPQENQRNHVHPIQLPFLETLSTMLCWDTGLSPLPAQTIQFNSGAAHAPPMSRSALLRPTAADVLAAVAEECTARLLYPLSTKVKPSRWVTPCRNSSMSIS</sequence>
<accession>A0AAD7NZK6</accession>
<evidence type="ECO:0000313" key="1">
    <source>
        <dbReference type="EMBL" id="KAJ7781529.1"/>
    </source>
</evidence>
<dbReference type="AlphaFoldDB" id="A0AAD7NZK6"/>
<reference evidence="1" key="1">
    <citation type="submission" date="2023-03" db="EMBL/GenBank/DDBJ databases">
        <title>Massive genome expansion in bonnet fungi (Mycena s.s.) driven by repeated elements and novel gene families across ecological guilds.</title>
        <authorList>
            <consortium name="Lawrence Berkeley National Laboratory"/>
            <person name="Harder C.B."/>
            <person name="Miyauchi S."/>
            <person name="Viragh M."/>
            <person name="Kuo A."/>
            <person name="Thoen E."/>
            <person name="Andreopoulos B."/>
            <person name="Lu D."/>
            <person name="Skrede I."/>
            <person name="Drula E."/>
            <person name="Henrissat B."/>
            <person name="Morin E."/>
            <person name="Kohler A."/>
            <person name="Barry K."/>
            <person name="LaButti K."/>
            <person name="Morin E."/>
            <person name="Salamov A."/>
            <person name="Lipzen A."/>
            <person name="Mereny Z."/>
            <person name="Hegedus B."/>
            <person name="Baldrian P."/>
            <person name="Stursova M."/>
            <person name="Weitz H."/>
            <person name="Taylor A."/>
            <person name="Grigoriev I.V."/>
            <person name="Nagy L.G."/>
            <person name="Martin F."/>
            <person name="Kauserud H."/>
        </authorList>
    </citation>
    <scope>NUCLEOTIDE SEQUENCE</scope>
    <source>
        <strain evidence="1">CBHHK182m</strain>
    </source>
</reference>
<gene>
    <name evidence="1" type="ORF">B0H16DRAFT_1682891</name>
</gene>
<name>A0AAD7NZK6_9AGAR</name>
<protein>
    <submittedName>
        <fullName evidence="1">Uncharacterized protein</fullName>
    </submittedName>
</protein>
<evidence type="ECO:0000313" key="2">
    <source>
        <dbReference type="Proteomes" id="UP001215598"/>
    </source>
</evidence>
<comment type="caution">
    <text evidence="1">The sequence shown here is derived from an EMBL/GenBank/DDBJ whole genome shotgun (WGS) entry which is preliminary data.</text>
</comment>
<proteinExistence type="predicted"/>
<organism evidence="1 2">
    <name type="scientific">Mycena metata</name>
    <dbReference type="NCBI Taxonomy" id="1033252"/>
    <lineage>
        <taxon>Eukaryota</taxon>
        <taxon>Fungi</taxon>
        <taxon>Dikarya</taxon>
        <taxon>Basidiomycota</taxon>
        <taxon>Agaricomycotina</taxon>
        <taxon>Agaricomycetes</taxon>
        <taxon>Agaricomycetidae</taxon>
        <taxon>Agaricales</taxon>
        <taxon>Marasmiineae</taxon>
        <taxon>Mycenaceae</taxon>
        <taxon>Mycena</taxon>
    </lineage>
</organism>